<accession>A0ABD0R1S4</accession>
<feature type="non-terminal residue" evidence="2">
    <location>
        <position position="1"/>
    </location>
</feature>
<dbReference type="Pfam" id="PF04192">
    <property type="entry name" value="Utp21"/>
    <property type="match status" value="1"/>
</dbReference>
<keyword evidence="3" id="KW-1185">Reference proteome</keyword>
<organism evidence="2 3">
    <name type="scientific">Cirrhinus mrigala</name>
    <name type="common">Mrigala</name>
    <dbReference type="NCBI Taxonomy" id="683832"/>
    <lineage>
        <taxon>Eukaryota</taxon>
        <taxon>Metazoa</taxon>
        <taxon>Chordata</taxon>
        <taxon>Craniata</taxon>
        <taxon>Vertebrata</taxon>
        <taxon>Euteleostomi</taxon>
        <taxon>Actinopterygii</taxon>
        <taxon>Neopterygii</taxon>
        <taxon>Teleostei</taxon>
        <taxon>Ostariophysi</taxon>
        <taxon>Cypriniformes</taxon>
        <taxon>Cyprinidae</taxon>
        <taxon>Labeoninae</taxon>
        <taxon>Labeonini</taxon>
        <taxon>Cirrhinus</taxon>
    </lineage>
</organism>
<sequence length="61" mass="6880">EPIKLLRELGPSAIETELRGLSPEMGGDIRIMQSFLKMISSILQSKRDFDLAQAYLALFLK</sequence>
<gene>
    <name evidence="2" type="ORF">M9458_010754</name>
</gene>
<proteinExistence type="predicted"/>
<feature type="domain" description="WDR36/Utp21 C-terminal" evidence="1">
    <location>
        <begin position="2"/>
        <end position="61"/>
    </location>
</feature>
<feature type="non-terminal residue" evidence="2">
    <location>
        <position position="61"/>
    </location>
</feature>
<dbReference type="AlphaFoldDB" id="A0ABD0R1S4"/>
<evidence type="ECO:0000313" key="2">
    <source>
        <dbReference type="EMBL" id="KAL0192458.1"/>
    </source>
</evidence>
<comment type="caution">
    <text evidence="2">The sequence shown here is derived from an EMBL/GenBank/DDBJ whole genome shotgun (WGS) entry which is preliminary data.</text>
</comment>
<evidence type="ECO:0000259" key="1">
    <source>
        <dbReference type="Pfam" id="PF04192"/>
    </source>
</evidence>
<name>A0ABD0R1S4_CIRMR</name>
<dbReference type="PANTHER" id="PTHR22840">
    <property type="entry name" value="WD REPEAT-CONTAINING PROTEIN 36"/>
    <property type="match status" value="1"/>
</dbReference>
<dbReference type="Proteomes" id="UP001529510">
    <property type="component" value="Unassembled WGS sequence"/>
</dbReference>
<reference evidence="2 3" key="1">
    <citation type="submission" date="2024-05" db="EMBL/GenBank/DDBJ databases">
        <title>Genome sequencing and assembly of Indian major carp, Cirrhinus mrigala (Hamilton, 1822).</title>
        <authorList>
            <person name="Mohindra V."/>
            <person name="Chowdhury L.M."/>
            <person name="Lal K."/>
            <person name="Jena J.K."/>
        </authorList>
    </citation>
    <scope>NUCLEOTIDE SEQUENCE [LARGE SCALE GENOMIC DNA]</scope>
    <source>
        <strain evidence="2">CM1030</strain>
        <tissue evidence="2">Blood</tissue>
    </source>
</reference>
<dbReference type="EMBL" id="JAMKFB020000005">
    <property type="protein sequence ID" value="KAL0192458.1"/>
    <property type="molecule type" value="Genomic_DNA"/>
</dbReference>
<dbReference type="PANTHER" id="PTHR22840:SF12">
    <property type="entry name" value="WD REPEAT-CONTAINING PROTEIN 36"/>
    <property type="match status" value="1"/>
</dbReference>
<dbReference type="InterPro" id="IPR007319">
    <property type="entry name" value="WDR36/Utp21_C"/>
</dbReference>
<evidence type="ECO:0000313" key="3">
    <source>
        <dbReference type="Proteomes" id="UP001529510"/>
    </source>
</evidence>
<protein>
    <recommendedName>
        <fullName evidence="1">WDR36/Utp21 C-terminal domain-containing protein</fullName>
    </recommendedName>
</protein>